<keyword evidence="1" id="KW-1133">Transmembrane helix</keyword>
<accession>A0A8D9EMB1</accession>
<evidence type="ECO:0008006" key="3">
    <source>
        <dbReference type="Google" id="ProtNLM"/>
    </source>
</evidence>
<organism evidence="2">
    <name type="scientific">Cacopsylla melanoneura</name>
    <dbReference type="NCBI Taxonomy" id="428564"/>
    <lineage>
        <taxon>Eukaryota</taxon>
        <taxon>Metazoa</taxon>
        <taxon>Ecdysozoa</taxon>
        <taxon>Arthropoda</taxon>
        <taxon>Hexapoda</taxon>
        <taxon>Insecta</taxon>
        <taxon>Pterygota</taxon>
        <taxon>Neoptera</taxon>
        <taxon>Paraneoptera</taxon>
        <taxon>Hemiptera</taxon>
        <taxon>Sternorrhyncha</taxon>
        <taxon>Psylloidea</taxon>
        <taxon>Psyllidae</taxon>
        <taxon>Psyllinae</taxon>
        <taxon>Cacopsylla</taxon>
    </lineage>
</organism>
<evidence type="ECO:0000256" key="1">
    <source>
        <dbReference type="SAM" id="Phobius"/>
    </source>
</evidence>
<keyword evidence="1" id="KW-0472">Membrane</keyword>
<feature type="transmembrane region" description="Helical" evidence="1">
    <location>
        <begin position="62"/>
        <end position="86"/>
    </location>
</feature>
<proteinExistence type="predicted"/>
<evidence type="ECO:0000313" key="2">
    <source>
        <dbReference type="EMBL" id="CAG6758682.1"/>
    </source>
</evidence>
<reference evidence="2" key="1">
    <citation type="submission" date="2021-05" db="EMBL/GenBank/DDBJ databases">
        <authorList>
            <person name="Alioto T."/>
            <person name="Alioto T."/>
            <person name="Gomez Garrido J."/>
        </authorList>
    </citation>
    <scope>NUCLEOTIDE SEQUENCE</scope>
</reference>
<keyword evidence="1" id="KW-0812">Transmembrane</keyword>
<feature type="transmembrane region" description="Helical" evidence="1">
    <location>
        <begin position="92"/>
        <end position="114"/>
    </location>
</feature>
<name>A0A8D9EMB1_9HEMI</name>
<dbReference type="EMBL" id="HBUF01550180">
    <property type="protein sequence ID" value="CAG6758680.1"/>
    <property type="molecule type" value="Transcribed_RNA"/>
</dbReference>
<dbReference type="AlphaFoldDB" id="A0A8D9EMB1"/>
<dbReference type="EMBL" id="HBUF01550181">
    <property type="protein sequence ID" value="CAG6758682.1"/>
    <property type="molecule type" value="Transcribed_RNA"/>
</dbReference>
<protein>
    <recommendedName>
        <fullName evidence="3">Transmembrane protein</fullName>
    </recommendedName>
</protein>
<sequence>MSAAAPAPLFSEKSSVLSTDVWFLSVMSVPRAGIAGLARGLERALRGGCGLGRLGSKSSVSLRLWMACVLVILFRFLLFLCASSFTASSSSLFCSISLKSFIFFVSNAFFSLLFHSTCLSFNLTFSSFSTVVENCRSNS</sequence>